<keyword evidence="5 10" id="KW-0378">Hydrolase</keyword>
<dbReference type="GO" id="GO:0006888">
    <property type="term" value="P:endoplasmic reticulum to Golgi vesicle-mediated transport"/>
    <property type="evidence" value="ECO:0007669"/>
    <property type="project" value="TreeGrafter"/>
</dbReference>
<keyword evidence="6 10" id="KW-0256">Endoplasmic reticulum</keyword>
<keyword evidence="8 10" id="KW-1133">Transmembrane helix</keyword>
<comment type="similarity">
    <text evidence="2 10">Belongs to the GPI inositol-deacylase family.</text>
</comment>
<feature type="transmembrane region" description="Helical" evidence="10">
    <location>
        <begin position="667"/>
        <end position="691"/>
    </location>
</feature>
<dbReference type="PANTHER" id="PTHR15495:SF7">
    <property type="entry name" value="GPI INOSITOL-DEACYLASE"/>
    <property type="match status" value="1"/>
</dbReference>
<comment type="caution">
    <text evidence="12">The sequence shown here is derived from an EMBL/GenBank/DDBJ whole genome shotgun (WGS) entry which is preliminary data.</text>
</comment>
<feature type="transmembrane region" description="Helical" evidence="10">
    <location>
        <begin position="579"/>
        <end position="604"/>
    </location>
</feature>
<feature type="transmembrane region" description="Helical" evidence="10">
    <location>
        <begin position="740"/>
        <end position="759"/>
    </location>
</feature>
<name>A0A6V7TL99_MELEN</name>
<evidence type="ECO:0000256" key="5">
    <source>
        <dbReference type="ARBA" id="ARBA00022801"/>
    </source>
</evidence>
<evidence type="ECO:0000256" key="7">
    <source>
        <dbReference type="ARBA" id="ARBA00022927"/>
    </source>
</evidence>
<accession>A0A6V7TL99</accession>
<feature type="transmembrane region" description="Helical" evidence="10">
    <location>
        <begin position="765"/>
        <end position="782"/>
    </location>
</feature>
<dbReference type="GO" id="GO:0015031">
    <property type="term" value="P:protein transport"/>
    <property type="evidence" value="ECO:0007669"/>
    <property type="project" value="UniProtKB-KW"/>
</dbReference>
<proteinExistence type="inferred from homology"/>
<feature type="transmembrane region" description="Helical" evidence="10">
    <location>
        <begin position="625"/>
        <end position="647"/>
    </location>
</feature>
<dbReference type="EMBL" id="CAJEWN010000005">
    <property type="protein sequence ID" value="CAD2126672.1"/>
    <property type="molecule type" value="Genomic_DNA"/>
</dbReference>
<feature type="domain" description="GPI inositol-deacylase PGAP1-like alpha/beta" evidence="11">
    <location>
        <begin position="74"/>
        <end position="282"/>
    </location>
</feature>
<evidence type="ECO:0000256" key="1">
    <source>
        <dbReference type="ARBA" id="ARBA00004477"/>
    </source>
</evidence>
<dbReference type="EC" id="3.1.-.-" evidence="10"/>
<dbReference type="Proteomes" id="UP000580250">
    <property type="component" value="Unassembled WGS sequence"/>
</dbReference>
<evidence type="ECO:0000256" key="2">
    <source>
        <dbReference type="ARBA" id="ARBA00006931"/>
    </source>
</evidence>
<comment type="subcellular location">
    <subcellularLocation>
        <location evidence="1">Endoplasmic reticulum membrane</location>
        <topology evidence="1">Multi-pass membrane protein</topology>
    </subcellularLocation>
</comment>
<dbReference type="AlphaFoldDB" id="A0A6V7TL99"/>
<keyword evidence="9 10" id="KW-0472">Membrane</keyword>
<evidence type="ECO:0000256" key="9">
    <source>
        <dbReference type="ARBA" id="ARBA00023136"/>
    </source>
</evidence>
<dbReference type="GO" id="GO:0050185">
    <property type="term" value="F:phosphatidylinositol deacylase activity"/>
    <property type="evidence" value="ECO:0007669"/>
    <property type="project" value="TreeGrafter"/>
</dbReference>
<dbReference type="InterPro" id="IPR029058">
    <property type="entry name" value="AB_hydrolase_fold"/>
</dbReference>
<comment type="function">
    <text evidence="10">Involved in inositol deacylation of GPI-anchored proteins which plays important roles in the quality control and ER-associated degradation of GPI-anchored proteins.</text>
</comment>
<dbReference type="GO" id="GO:0005789">
    <property type="term" value="C:endoplasmic reticulum membrane"/>
    <property type="evidence" value="ECO:0007669"/>
    <property type="project" value="UniProtKB-SubCell"/>
</dbReference>
<dbReference type="SUPFAM" id="SSF53474">
    <property type="entry name" value="alpha/beta-Hydrolases"/>
    <property type="match status" value="1"/>
</dbReference>
<feature type="transmembrane region" description="Helical" evidence="10">
    <location>
        <begin position="546"/>
        <end position="573"/>
    </location>
</feature>
<feature type="transmembrane region" description="Helical" evidence="10">
    <location>
        <begin position="7"/>
        <end position="25"/>
    </location>
</feature>
<dbReference type="InterPro" id="IPR012908">
    <property type="entry name" value="PGAP1-ab_dom-like"/>
</dbReference>
<evidence type="ECO:0000256" key="10">
    <source>
        <dbReference type="RuleBase" id="RU365011"/>
    </source>
</evidence>
<evidence type="ECO:0000313" key="13">
    <source>
        <dbReference type="Proteomes" id="UP000580250"/>
    </source>
</evidence>
<sequence>MGRILSYFCIPLLSIFLYILVQFFFKSDDLNLCDMTFMWRRMHYMKIKLEHERYSLFLYGEGIYAENFRQTNFLNGFPILFVPGNAGSGRQVRSLGSLLQNKTEDRMTNFHFDVFAVDFNEELTAYNFDCIISQANFLVKAVNSIHLLYKQKPVQKILIIGHSMGGIVIQYAMMLEDFVAERVAFIIGFAVPYSEPPFYFDKRFLSFYHQLNNNKSLNLPKIISINGGIKDEFIDEDWTNASFLALHSSTNSLDRVWLDMDHKCILWCNQLVRHTSRILFDYALNPVLFIKNFNEYLYKHYHLSKNDFDSQNQLINEEDYTRVDNTNGKFSNSILFTLSKNQKQSLLAINGCEYNNLINNRYLSTKYLFSLAQIGNCSNNAFLKITSETKFWFFNRDIVKQTSINLNLFKILFNWLKIKIFKNMDDEMSLFQIPLNFTFSEADFFIYNVEIVMNKCKTVNKPSNTFFLVNNQIRRIASITKQHNKSSLTSSIFIYTSKGDQDKNFQLLLINTNKCQEYLLSFSFDFKLSLIRGFRRIRHILPISSILILTFCSLFVCSNYLAGFVILLLAVILRVNIDSIAAVFLLLFNLFLLSTSYIICVNILRPILNITTKIFKTYFNLFKKAKHLVSASFLIFFFYSHNSSLIFSTFYSFGNLMALNNYSNNLIFSSVATLQVLFSFLQIPSVVDYIWKFIKYGKWRAETFDPNFEANCLFAVFIFILQEENLIFQKLLNKKFSERNLKILTNLILLFFFLLIYIRNPNYCFITWDDLTLFIVLILIYLKKNIKL</sequence>
<evidence type="ECO:0000259" key="11">
    <source>
        <dbReference type="Pfam" id="PF07819"/>
    </source>
</evidence>
<dbReference type="PANTHER" id="PTHR15495">
    <property type="entry name" value="NEGATIVE REGULATOR OF VESICLE FORMATION-RELATED"/>
    <property type="match status" value="1"/>
</dbReference>
<keyword evidence="3 10" id="KW-0813">Transport</keyword>
<dbReference type="Pfam" id="PF07819">
    <property type="entry name" value="PGAP1"/>
    <property type="match status" value="1"/>
</dbReference>
<evidence type="ECO:0000313" key="12">
    <source>
        <dbReference type="EMBL" id="CAD2126672.1"/>
    </source>
</evidence>
<dbReference type="OrthoDB" id="348976at2759"/>
<evidence type="ECO:0000256" key="8">
    <source>
        <dbReference type="ARBA" id="ARBA00022989"/>
    </source>
</evidence>
<evidence type="ECO:0000256" key="3">
    <source>
        <dbReference type="ARBA" id="ARBA00022448"/>
    </source>
</evidence>
<reference evidence="12 13" key="1">
    <citation type="submission" date="2020-08" db="EMBL/GenBank/DDBJ databases">
        <authorList>
            <person name="Koutsovoulos G."/>
            <person name="Danchin GJ E."/>
        </authorList>
    </citation>
    <scope>NUCLEOTIDE SEQUENCE [LARGE SCALE GENOMIC DNA]</scope>
</reference>
<keyword evidence="7 10" id="KW-0653">Protein transport</keyword>
<dbReference type="InterPro" id="IPR039529">
    <property type="entry name" value="PGAP1/BST1"/>
</dbReference>
<evidence type="ECO:0000256" key="4">
    <source>
        <dbReference type="ARBA" id="ARBA00022692"/>
    </source>
</evidence>
<keyword evidence="4 10" id="KW-0812">Transmembrane</keyword>
<dbReference type="Gene3D" id="3.40.50.1820">
    <property type="entry name" value="alpha/beta hydrolase"/>
    <property type="match status" value="1"/>
</dbReference>
<organism evidence="12 13">
    <name type="scientific">Meloidogyne enterolobii</name>
    <name type="common">Root-knot nematode worm</name>
    <name type="synonym">Meloidogyne mayaguensis</name>
    <dbReference type="NCBI Taxonomy" id="390850"/>
    <lineage>
        <taxon>Eukaryota</taxon>
        <taxon>Metazoa</taxon>
        <taxon>Ecdysozoa</taxon>
        <taxon>Nematoda</taxon>
        <taxon>Chromadorea</taxon>
        <taxon>Rhabditida</taxon>
        <taxon>Tylenchina</taxon>
        <taxon>Tylenchomorpha</taxon>
        <taxon>Tylenchoidea</taxon>
        <taxon>Meloidogynidae</taxon>
        <taxon>Meloidogyninae</taxon>
        <taxon>Meloidogyne</taxon>
    </lineage>
</organism>
<dbReference type="GO" id="GO:0006505">
    <property type="term" value="P:GPI anchor metabolic process"/>
    <property type="evidence" value="ECO:0007669"/>
    <property type="project" value="TreeGrafter"/>
</dbReference>
<protein>
    <recommendedName>
        <fullName evidence="10">GPI inositol-deacylase</fullName>
        <ecNumber evidence="10">3.1.-.-</ecNumber>
    </recommendedName>
</protein>
<evidence type="ECO:0000256" key="6">
    <source>
        <dbReference type="ARBA" id="ARBA00022824"/>
    </source>
</evidence>
<gene>
    <name evidence="12" type="ORF">MENT_LOCUS1624</name>
</gene>